<evidence type="ECO:0000313" key="2">
    <source>
        <dbReference type="EMBL" id="GGI66154.1"/>
    </source>
</evidence>
<evidence type="ECO:0008006" key="4">
    <source>
        <dbReference type="Google" id="ProtNLM"/>
    </source>
</evidence>
<dbReference type="AlphaFoldDB" id="A0A917N5I8"/>
<comment type="caution">
    <text evidence="2">The sequence shown here is derived from an EMBL/GenBank/DDBJ whole genome shotgun (WGS) entry which is preliminary data.</text>
</comment>
<reference evidence="2" key="2">
    <citation type="submission" date="2020-09" db="EMBL/GenBank/DDBJ databases">
        <authorList>
            <person name="Sun Q."/>
            <person name="Sedlacek I."/>
        </authorList>
    </citation>
    <scope>NUCLEOTIDE SEQUENCE</scope>
    <source>
        <strain evidence="2">CCM 8433</strain>
    </source>
</reference>
<keyword evidence="3" id="KW-1185">Reference proteome</keyword>
<feature type="compositionally biased region" description="Polar residues" evidence="1">
    <location>
        <begin position="1"/>
        <end position="15"/>
    </location>
</feature>
<gene>
    <name evidence="2" type="ORF">GCM10011482_18080</name>
</gene>
<evidence type="ECO:0000256" key="1">
    <source>
        <dbReference type="SAM" id="MobiDB-lite"/>
    </source>
</evidence>
<protein>
    <recommendedName>
        <fullName evidence="4">Flagellar basal body rod modification protein</fullName>
    </recommendedName>
</protein>
<name>A0A917N5I8_9ENTE</name>
<reference evidence="2" key="1">
    <citation type="journal article" date="2014" name="Int. J. Syst. Evol. Microbiol.">
        <title>Complete genome sequence of Corynebacterium casei LMG S-19264T (=DSM 44701T), isolated from a smear-ripened cheese.</title>
        <authorList>
            <consortium name="US DOE Joint Genome Institute (JGI-PGF)"/>
            <person name="Walter F."/>
            <person name="Albersmeier A."/>
            <person name="Kalinowski J."/>
            <person name="Ruckert C."/>
        </authorList>
    </citation>
    <scope>NUCLEOTIDE SEQUENCE</scope>
    <source>
        <strain evidence="2">CCM 8433</strain>
    </source>
</reference>
<feature type="region of interest" description="Disordered" evidence="1">
    <location>
        <begin position="144"/>
        <end position="183"/>
    </location>
</feature>
<sequence length="183" mass="19850">MPNLINNDPQVNTRGVEQHREKSNPSDISMDDFLKILAASMSNPTVMGGDSGGGGNAGTDYVNQFIQFTSLQQMTEIGDNLTTSIQMNQQQQAFEMIGREVTIADGEEKIYGKVEKVRFVDGYATVVVAGIEYYLSAVQEVGDRDGVSTKPPVTPEDPVTPEHPIVRPDDPGVDETPESGNES</sequence>
<dbReference type="RefSeq" id="WP_188367987.1">
    <property type="nucleotide sequence ID" value="NZ_BMDT01000008.1"/>
</dbReference>
<accession>A0A917N5I8</accession>
<feature type="region of interest" description="Disordered" evidence="1">
    <location>
        <begin position="1"/>
        <end position="27"/>
    </location>
</feature>
<dbReference type="EMBL" id="BMDT01000008">
    <property type="protein sequence ID" value="GGI66154.1"/>
    <property type="molecule type" value="Genomic_DNA"/>
</dbReference>
<organism evidence="2 3">
    <name type="scientific">Enterococcus alcedinis</name>
    <dbReference type="NCBI Taxonomy" id="1274384"/>
    <lineage>
        <taxon>Bacteria</taxon>
        <taxon>Bacillati</taxon>
        <taxon>Bacillota</taxon>
        <taxon>Bacilli</taxon>
        <taxon>Lactobacillales</taxon>
        <taxon>Enterococcaceae</taxon>
        <taxon>Enterococcus</taxon>
    </lineage>
</organism>
<dbReference type="Proteomes" id="UP000622610">
    <property type="component" value="Unassembled WGS sequence"/>
</dbReference>
<evidence type="ECO:0000313" key="3">
    <source>
        <dbReference type="Proteomes" id="UP000622610"/>
    </source>
</evidence>
<proteinExistence type="predicted"/>